<dbReference type="GO" id="GO:0036297">
    <property type="term" value="P:interstrand cross-link repair"/>
    <property type="evidence" value="ECO:0007669"/>
    <property type="project" value="TreeGrafter"/>
</dbReference>
<name>A0A0L0S1T5_ALLM3</name>
<reference evidence="3" key="2">
    <citation type="submission" date="2009-11" db="EMBL/GenBank/DDBJ databases">
        <title>The Genome Sequence of Allomyces macrogynus strain ATCC 38327.</title>
        <authorList>
            <consortium name="The Broad Institute Genome Sequencing Platform"/>
            <person name="Russ C."/>
            <person name="Cuomo C."/>
            <person name="Shea T."/>
            <person name="Young S.K."/>
            <person name="Zeng Q."/>
            <person name="Koehrsen M."/>
            <person name="Haas B."/>
            <person name="Borodovsky M."/>
            <person name="Guigo R."/>
            <person name="Alvarado L."/>
            <person name="Berlin A."/>
            <person name="Borenstein D."/>
            <person name="Chen Z."/>
            <person name="Engels R."/>
            <person name="Freedman E."/>
            <person name="Gellesch M."/>
            <person name="Goldberg J."/>
            <person name="Griggs A."/>
            <person name="Gujja S."/>
            <person name="Heiman D."/>
            <person name="Hepburn T."/>
            <person name="Howarth C."/>
            <person name="Jen D."/>
            <person name="Larson L."/>
            <person name="Lewis B."/>
            <person name="Mehta T."/>
            <person name="Park D."/>
            <person name="Pearson M."/>
            <person name="Roberts A."/>
            <person name="Saif S."/>
            <person name="Shenoy N."/>
            <person name="Sisk P."/>
            <person name="Stolte C."/>
            <person name="Sykes S."/>
            <person name="Walk T."/>
            <person name="White J."/>
            <person name="Yandava C."/>
            <person name="Burger G."/>
            <person name="Gray M.W."/>
            <person name="Holland P.W.H."/>
            <person name="King N."/>
            <person name="Lang F.B.F."/>
            <person name="Roger A.J."/>
            <person name="Ruiz-Trillo I."/>
            <person name="Lander E."/>
            <person name="Nusbaum C."/>
        </authorList>
    </citation>
    <scope>NUCLEOTIDE SEQUENCE [LARGE SCALE GENOMIC DNA]</scope>
    <source>
        <strain evidence="3">ATCC 38327</strain>
    </source>
</reference>
<accession>A0A0L0S1T5</accession>
<dbReference type="PANTHER" id="PTHR23240:SF6">
    <property type="entry name" value="DNA CROSS-LINK REPAIR 1A PROTEIN"/>
    <property type="match status" value="1"/>
</dbReference>
<reference evidence="2 3" key="1">
    <citation type="submission" date="2009-11" db="EMBL/GenBank/DDBJ databases">
        <title>Annotation of Allomyces macrogynus ATCC 38327.</title>
        <authorList>
            <consortium name="The Broad Institute Genome Sequencing Platform"/>
            <person name="Russ C."/>
            <person name="Cuomo C."/>
            <person name="Burger G."/>
            <person name="Gray M.W."/>
            <person name="Holland P.W.H."/>
            <person name="King N."/>
            <person name="Lang F.B.F."/>
            <person name="Roger A.J."/>
            <person name="Ruiz-Trillo I."/>
            <person name="Young S.K."/>
            <person name="Zeng Q."/>
            <person name="Gargeya S."/>
            <person name="Fitzgerald M."/>
            <person name="Haas B."/>
            <person name="Abouelleil A."/>
            <person name="Alvarado L."/>
            <person name="Arachchi H.M."/>
            <person name="Berlin A."/>
            <person name="Chapman S.B."/>
            <person name="Gearin G."/>
            <person name="Goldberg J."/>
            <person name="Griggs A."/>
            <person name="Gujja S."/>
            <person name="Hansen M."/>
            <person name="Heiman D."/>
            <person name="Howarth C."/>
            <person name="Larimer J."/>
            <person name="Lui A."/>
            <person name="MacDonald P.J.P."/>
            <person name="McCowen C."/>
            <person name="Montmayeur A."/>
            <person name="Murphy C."/>
            <person name="Neiman D."/>
            <person name="Pearson M."/>
            <person name="Priest M."/>
            <person name="Roberts A."/>
            <person name="Saif S."/>
            <person name="Shea T."/>
            <person name="Sisk P."/>
            <person name="Stolte C."/>
            <person name="Sykes S."/>
            <person name="Wortman J."/>
            <person name="Nusbaum C."/>
            <person name="Birren B."/>
        </authorList>
    </citation>
    <scope>NUCLEOTIDE SEQUENCE [LARGE SCALE GENOMIC DNA]</scope>
    <source>
        <strain evidence="2 3">ATCC 38327</strain>
    </source>
</reference>
<dbReference type="Gene3D" id="3.60.15.10">
    <property type="entry name" value="Ribonuclease Z/Hydroxyacylglutathione hydrolase-like"/>
    <property type="match status" value="1"/>
</dbReference>
<proteinExistence type="predicted"/>
<dbReference type="PANTHER" id="PTHR23240">
    <property type="entry name" value="DNA CROSS-LINK REPAIR PROTEIN PSO2/SNM1-RELATED"/>
    <property type="match status" value="1"/>
</dbReference>
<organism evidence="2 3">
    <name type="scientific">Allomyces macrogynus (strain ATCC 38327)</name>
    <name type="common">Allomyces javanicus var. macrogynus</name>
    <dbReference type="NCBI Taxonomy" id="578462"/>
    <lineage>
        <taxon>Eukaryota</taxon>
        <taxon>Fungi</taxon>
        <taxon>Fungi incertae sedis</taxon>
        <taxon>Blastocladiomycota</taxon>
        <taxon>Blastocladiomycetes</taxon>
        <taxon>Blastocladiales</taxon>
        <taxon>Blastocladiaceae</taxon>
        <taxon>Allomyces</taxon>
    </lineage>
</organism>
<dbReference type="EMBL" id="GG745330">
    <property type="protein sequence ID" value="KNE56361.1"/>
    <property type="molecule type" value="Genomic_DNA"/>
</dbReference>
<dbReference type="Proteomes" id="UP000054350">
    <property type="component" value="Unassembled WGS sequence"/>
</dbReference>
<dbReference type="VEuPathDB" id="FungiDB:AMAG_02180"/>
<dbReference type="GO" id="GO:0006303">
    <property type="term" value="P:double-strand break repair via nonhomologous end joining"/>
    <property type="evidence" value="ECO:0007669"/>
    <property type="project" value="TreeGrafter"/>
</dbReference>
<feature type="region of interest" description="Disordered" evidence="1">
    <location>
        <begin position="1"/>
        <end position="132"/>
    </location>
</feature>
<dbReference type="AlphaFoldDB" id="A0A0L0S1T5"/>
<evidence type="ECO:0000313" key="2">
    <source>
        <dbReference type="EMBL" id="KNE56361.1"/>
    </source>
</evidence>
<evidence type="ECO:0000256" key="1">
    <source>
        <dbReference type="SAM" id="MobiDB-lite"/>
    </source>
</evidence>
<dbReference type="GO" id="GO:0035312">
    <property type="term" value="F:5'-3' DNA exonuclease activity"/>
    <property type="evidence" value="ECO:0007669"/>
    <property type="project" value="TreeGrafter"/>
</dbReference>
<sequence length="385" mass="41915">MDVADAGNAPPPSLPVGLGIRDSPARSMTVPAASAERTTLRPTSVSKPPPPPSAPLRVASKSAVLKTPSSRKVSASAQQPSLFQLFARAEPGPPPPPPATAPAPFPASPGPIPAAHVDADDRDSPAPTSARPRRLCPFYKKIPDTTFAVDAFSYGAIPGITGYFLTHSHSDHYGGLSGTFTHGPIYASTAKANLVRHTFKRVRRDLVRELPMNEPVVVDGCRVTCFDANQNAPLVVSKRVAKRNPPRLTLQPWPHPDDFLPPGLVVNSRHHLTPVFAECVTWLLILVGSYTIGKEKVFPALRVRFYWDAKKWAILQCLSDPALLQWYSPDPRRADVHVVSMGALMPPTKHRIKMRVGRGRGYRGMGKGAGARAVEWGRLHAERWR</sequence>
<keyword evidence="3" id="KW-1185">Reference proteome</keyword>
<dbReference type="GO" id="GO:0003684">
    <property type="term" value="F:damaged DNA binding"/>
    <property type="evidence" value="ECO:0007669"/>
    <property type="project" value="TreeGrafter"/>
</dbReference>
<evidence type="ECO:0000313" key="3">
    <source>
        <dbReference type="Proteomes" id="UP000054350"/>
    </source>
</evidence>
<dbReference type="InterPro" id="IPR036866">
    <property type="entry name" value="RibonucZ/Hydroxyglut_hydro"/>
</dbReference>
<protein>
    <recommendedName>
        <fullName evidence="4">Metallo-beta-lactamase domain-containing protein</fullName>
    </recommendedName>
</protein>
<feature type="compositionally biased region" description="Pro residues" evidence="1">
    <location>
        <begin position="91"/>
        <end position="112"/>
    </location>
</feature>
<evidence type="ECO:0008006" key="4">
    <source>
        <dbReference type="Google" id="ProtNLM"/>
    </source>
</evidence>
<dbReference type="CDD" id="cd16273">
    <property type="entry name" value="SNM1A-1C-like_MBL-fold"/>
    <property type="match status" value="1"/>
</dbReference>
<dbReference type="Gene3D" id="3.40.50.12650">
    <property type="match status" value="1"/>
</dbReference>
<dbReference type="STRING" id="578462.A0A0L0S1T5"/>
<dbReference type="SUPFAM" id="SSF56281">
    <property type="entry name" value="Metallo-hydrolase/oxidoreductase"/>
    <property type="match status" value="1"/>
</dbReference>
<dbReference type="OrthoDB" id="262529at2759"/>
<gene>
    <name evidence="2" type="ORF">AMAG_02180</name>
</gene>
<dbReference type="eggNOG" id="KOG1361">
    <property type="taxonomic scope" value="Eukaryota"/>
</dbReference>
<feature type="compositionally biased region" description="Polar residues" evidence="1">
    <location>
        <begin position="67"/>
        <end position="82"/>
    </location>
</feature>